<dbReference type="InterPro" id="IPR037138">
    <property type="entry name" value="His_deacetylse_dom_sf"/>
</dbReference>
<evidence type="ECO:0000256" key="5">
    <source>
        <dbReference type="ARBA" id="ARBA00022801"/>
    </source>
</evidence>
<keyword evidence="9" id="KW-0539">Nucleus</keyword>
<dbReference type="Pfam" id="PF00850">
    <property type="entry name" value="Hist_deacetyl"/>
    <property type="match status" value="1"/>
</dbReference>
<dbReference type="InterPro" id="IPR023696">
    <property type="entry name" value="Ureohydrolase_dom_sf"/>
</dbReference>
<keyword evidence="5" id="KW-0378">Hydrolase</keyword>
<evidence type="ECO:0000256" key="8">
    <source>
        <dbReference type="ARBA" id="ARBA00023163"/>
    </source>
</evidence>
<dbReference type="EMBL" id="ML122252">
    <property type="protein sequence ID" value="RPD65254.1"/>
    <property type="molecule type" value="Genomic_DNA"/>
</dbReference>
<dbReference type="InterPro" id="IPR023801">
    <property type="entry name" value="His_deacetylse_dom"/>
</dbReference>
<accession>A0A5C2SPJ0</accession>
<dbReference type="SUPFAM" id="SSF52768">
    <property type="entry name" value="Arginase/deacetylase"/>
    <property type="match status" value="1"/>
</dbReference>
<protein>
    <recommendedName>
        <fullName evidence="3">histone deacetylase</fullName>
        <ecNumber evidence="3">3.5.1.98</ecNumber>
    </recommendedName>
</protein>
<dbReference type="PANTHER" id="PTHR10625:SF14">
    <property type="entry name" value="HISTONE DEACETYLASE 8"/>
    <property type="match status" value="1"/>
</dbReference>
<dbReference type="STRING" id="1328759.A0A5C2SPJ0"/>
<evidence type="ECO:0000256" key="1">
    <source>
        <dbReference type="ARBA" id="ARBA00004123"/>
    </source>
</evidence>
<keyword evidence="8" id="KW-0804">Transcription</keyword>
<comment type="subcellular location">
    <subcellularLocation>
        <location evidence="1">Nucleus</location>
    </subcellularLocation>
</comment>
<feature type="domain" description="Histone deacetylase" evidence="10">
    <location>
        <begin position="26"/>
        <end position="346"/>
    </location>
</feature>
<dbReference type="GO" id="GO:0005634">
    <property type="term" value="C:nucleus"/>
    <property type="evidence" value="ECO:0007669"/>
    <property type="project" value="UniProtKB-SubCell"/>
</dbReference>
<evidence type="ECO:0000313" key="12">
    <source>
        <dbReference type="Proteomes" id="UP000313359"/>
    </source>
</evidence>
<keyword evidence="4" id="KW-0678">Repressor</keyword>
<dbReference type="GO" id="GO:0141221">
    <property type="term" value="F:histone deacetylase activity, hydrolytic mechanism"/>
    <property type="evidence" value="ECO:0007669"/>
    <property type="project" value="UniProtKB-EC"/>
</dbReference>
<sequence>MEEDRNHKKVVYVVSNELVKLSSLLPSNKNRSLLVHSLVKEFGLLNPDAGGSSATLLPLRPSPADFKQLSAYHDRDYLEHLLSGDVIATPNHSQSGEYGLEEDCPSFPHLPDYVRLVAGASLSAAKALREDKQVSIAICWDGGRHHAQKAQASGFCYVADCVLAILALKRSLSQAETGRSLSKSRVMYLDLDLHFSDGVSQAFYSSSSGSSSPQVLTFSIHHAAPGFFPASELAALPDPSSPSFDPFTLCLPLERGASNKTFSRIWPLIERIKDAFQPDYVVVQCGVDGLAGDPYATWNWSLGGEDGSLGWCIDRVCNQWRRKTLLFGGGGYNSPNVARAWTYLTSIALDRPLPLDADIPDHGVFPLYAPSFTLDVPPGTMVDQNTDAYLQQVEEVLGKATEAIRNTMGNAACRG</sequence>
<organism evidence="11 12">
    <name type="scientific">Lentinus tigrinus ALCF2SS1-6</name>
    <dbReference type="NCBI Taxonomy" id="1328759"/>
    <lineage>
        <taxon>Eukaryota</taxon>
        <taxon>Fungi</taxon>
        <taxon>Dikarya</taxon>
        <taxon>Basidiomycota</taxon>
        <taxon>Agaricomycotina</taxon>
        <taxon>Agaricomycetes</taxon>
        <taxon>Polyporales</taxon>
        <taxon>Polyporaceae</taxon>
        <taxon>Lentinus</taxon>
    </lineage>
</organism>
<evidence type="ECO:0000256" key="4">
    <source>
        <dbReference type="ARBA" id="ARBA00022491"/>
    </source>
</evidence>
<name>A0A5C2SPJ0_9APHY</name>
<evidence type="ECO:0000313" key="11">
    <source>
        <dbReference type="EMBL" id="RPD65254.1"/>
    </source>
</evidence>
<keyword evidence="6" id="KW-0156">Chromatin regulator</keyword>
<dbReference type="GO" id="GO:0031507">
    <property type="term" value="P:heterochromatin formation"/>
    <property type="evidence" value="ECO:0007669"/>
    <property type="project" value="TreeGrafter"/>
</dbReference>
<dbReference type="Gene3D" id="3.40.800.20">
    <property type="entry name" value="Histone deacetylase domain"/>
    <property type="match status" value="1"/>
</dbReference>
<evidence type="ECO:0000256" key="2">
    <source>
        <dbReference type="ARBA" id="ARBA00006457"/>
    </source>
</evidence>
<evidence type="ECO:0000256" key="9">
    <source>
        <dbReference type="ARBA" id="ARBA00023242"/>
    </source>
</evidence>
<gene>
    <name evidence="11" type="ORF">L227DRAFT_649406</name>
</gene>
<evidence type="ECO:0000256" key="7">
    <source>
        <dbReference type="ARBA" id="ARBA00023015"/>
    </source>
</evidence>
<keyword evidence="7" id="KW-0805">Transcription regulation</keyword>
<dbReference type="PRINTS" id="PR01270">
    <property type="entry name" value="HDASUPER"/>
</dbReference>
<proteinExistence type="inferred from homology"/>
<dbReference type="EC" id="3.5.1.98" evidence="3"/>
<dbReference type="AlphaFoldDB" id="A0A5C2SPJ0"/>
<dbReference type="InterPro" id="IPR000286">
    <property type="entry name" value="HDACs"/>
</dbReference>
<dbReference type="PANTHER" id="PTHR10625">
    <property type="entry name" value="HISTONE DEACETYLASE HDAC1-RELATED"/>
    <property type="match status" value="1"/>
</dbReference>
<dbReference type="Proteomes" id="UP000313359">
    <property type="component" value="Unassembled WGS sequence"/>
</dbReference>
<keyword evidence="12" id="KW-1185">Reference proteome</keyword>
<comment type="similarity">
    <text evidence="2">Belongs to the histone deacetylase family. HD type 1 subfamily.</text>
</comment>
<evidence type="ECO:0000256" key="3">
    <source>
        <dbReference type="ARBA" id="ARBA00012111"/>
    </source>
</evidence>
<reference evidence="11" key="1">
    <citation type="journal article" date="2018" name="Genome Biol. Evol.">
        <title>Genomics and development of Lentinus tigrinus, a white-rot wood-decaying mushroom with dimorphic fruiting bodies.</title>
        <authorList>
            <person name="Wu B."/>
            <person name="Xu Z."/>
            <person name="Knudson A."/>
            <person name="Carlson A."/>
            <person name="Chen N."/>
            <person name="Kovaka S."/>
            <person name="LaButti K."/>
            <person name="Lipzen A."/>
            <person name="Pennachio C."/>
            <person name="Riley R."/>
            <person name="Schakwitz W."/>
            <person name="Umezawa K."/>
            <person name="Ohm R.A."/>
            <person name="Grigoriev I.V."/>
            <person name="Nagy L.G."/>
            <person name="Gibbons J."/>
            <person name="Hibbett D."/>
        </authorList>
    </citation>
    <scope>NUCLEOTIDE SEQUENCE [LARGE SCALE GENOMIC DNA]</scope>
    <source>
        <strain evidence="11">ALCF2SS1-6</strain>
    </source>
</reference>
<dbReference type="OrthoDB" id="73273at2759"/>
<evidence type="ECO:0000259" key="10">
    <source>
        <dbReference type="Pfam" id="PF00850"/>
    </source>
</evidence>
<evidence type="ECO:0000256" key="6">
    <source>
        <dbReference type="ARBA" id="ARBA00022853"/>
    </source>
</evidence>